<dbReference type="OrthoDB" id="293868at2759"/>
<name>A0A3P6T1L0_LITSI</name>
<dbReference type="OMA" id="IMKKYEF"/>
<reference evidence="5 6" key="1">
    <citation type="submission" date="2018-08" db="EMBL/GenBank/DDBJ databases">
        <authorList>
            <person name="Laetsch R D."/>
            <person name="Stevens L."/>
            <person name="Kumar S."/>
            <person name="Blaxter L. M."/>
        </authorList>
    </citation>
    <scope>NUCLEOTIDE SEQUENCE [LARGE SCALE GENOMIC DNA]</scope>
</reference>
<evidence type="ECO:0000256" key="2">
    <source>
        <dbReference type="SAM" id="MobiDB-lite"/>
    </source>
</evidence>
<accession>A0A3P6T1L0</accession>
<sequence length="205" mass="24083">MLILSFHLLLCSLYVVSSRTLRLPESSNPEYSYESAAEKFARLDQNSDNKLSFEEYLRLDLPQDGMKQYEFSQIDKNHDGNVPPGEHYAEKDAKQQENTDERLARYFGQLYQEFDEDFDLKLNINEVRKILAQRYALKPRSNFQSIFDSFDRNHDRGLELLEYVKFDDGVPFEEMDPLDDEQPVVPDKVVKEKFSVQKSKPPVKI</sequence>
<dbReference type="PROSITE" id="PS00018">
    <property type="entry name" value="EF_HAND_1"/>
    <property type="match status" value="1"/>
</dbReference>
<dbReference type="PROSITE" id="PS50222">
    <property type="entry name" value="EF_HAND_2"/>
    <property type="match status" value="1"/>
</dbReference>
<feature type="domain" description="EF-hand" evidence="4">
    <location>
        <begin position="31"/>
        <end position="66"/>
    </location>
</feature>
<keyword evidence="3" id="KW-0732">Signal</keyword>
<dbReference type="InterPro" id="IPR018247">
    <property type="entry name" value="EF_Hand_1_Ca_BS"/>
</dbReference>
<dbReference type="InterPro" id="IPR011992">
    <property type="entry name" value="EF-hand-dom_pair"/>
</dbReference>
<evidence type="ECO:0000259" key="4">
    <source>
        <dbReference type="PROSITE" id="PS50222"/>
    </source>
</evidence>
<feature type="chain" id="PRO_5018027350" description="EF-hand domain-containing protein" evidence="3">
    <location>
        <begin position="19"/>
        <end position="205"/>
    </location>
</feature>
<feature type="signal peptide" evidence="3">
    <location>
        <begin position="1"/>
        <end position="18"/>
    </location>
</feature>
<feature type="compositionally biased region" description="Basic and acidic residues" evidence="2">
    <location>
        <begin position="87"/>
        <end position="96"/>
    </location>
</feature>
<dbReference type="Gene3D" id="1.10.238.10">
    <property type="entry name" value="EF-hand"/>
    <property type="match status" value="2"/>
</dbReference>
<evidence type="ECO:0000313" key="6">
    <source>
        <dbReference type="Proteomes" id="UP000277928"/>
    </source>
</evidence>
<evidence type="ECO:0000313" key="5">
    <source>
        <dbReference type="EMBL" id="VDK81666.1"/>
    </source>
</evidence>
<evidence type="ECO:0000256" key="1">
    <source>
        <dbReference type="ARBA" id="ARBA00022837"/>
    </source>
</evidence>
<dbReference type="Proteomes" id="UP000277928">
    <property type="component" value="Unassembled WGS sequence"/>
</dbReference>
<keyword evidence="1" id="KW-0106">Calcium</keyword>
<organism evidence="5 6">
    <name type="scientific">Litomosoides sigmodontis</name>
    <name type="common">Filarial nematode worm</name>
    <dbReference type="NCBI Taxonomy" id="42156"/>
    <lineage>
        <taxon>Eukaryota</taxon>
        <taxon>Metazoa</taxon>
        <taxon>Ecdysozoa</taxon>
        <taxon>Nematoda</taxon>
        <taxon>Chromadorea</taxon>
        <taxon>Rhabditida</taxon>
        <taxon>Spirurina</taxon>
        <taxon>Spiruromorpha</taxon>
        <taxon>Filarioidea</taxon>
        <taxon>Onchocercidae</taxon>
        <taxon>Litomosoides</taxon>
    </lineage>
</organism>
<proteinExistence type="predicted"/>
<dbReference type="EMBL" id="UYRX01000404">
    <property type="protein sequence ID" value="VDK81666.1"/>
    <property type="molecule type" value="Genomic_DNA"/>
</dbReference>
<dbReference type="GO" id="GO:0005509">
    <property type="term" value="F:calcium ion binding"/>
    <property type="evidence" value="ECO:0007669"/>
    <property type="project" value="InterPro"/>
</dbReference>
<protein>
    <recommendedName>
        <fullName evidence="4">EF-hand domain-containing protein</fullName>
    </recommendedName>
</protein>
<evidence type="ECO:0000256" key="3">
    <source>
        <dbReference type="SAM" id="SignalP"/>
    </source>
</evidence>
<dbReference type="SUPFAM" id="SSF47473">
    <property type="entry name" value="EF-hand"/>
    <property type="match status" value="1"/>
</dbReference>
<dbReference type="InterPro" id="IPR002048">
    <property type="entry name" value="EF_hand_dom"/>
</dbReference>
<gene>
    <name evidence="5" type="ORF">NLS_LOCUS5396</name>
</gene>
<keyword evidence="6" id="KW-1185">Reference proteome</keyword>
<feature type="region of interest" description="Disordered" evidence="2">
    <location>
        <begin position="75"/>
        <end position="96"/>
    </location>
</feature>
<dbReference type="STRING" id="42156.A0A3P6T1L0"/>
<dbReference type="AlphaFoldDB" id="A0A3P6T1L0"/>